<keyword evidence="1" id="KW-0326">Glycosidase</keyword>
<dbReference type="AlphaFoldDB" id="A0A0M2SKP4"/>
<dbReference type="PANTHER" id="PTHR10353">
    <property type="entry name" value="GLYCOSYL HYDROLASE"/>
    <property type="match status" value="1"/>
</dbReference>
<protein>
    <recommendedName>
        <fullName evidence="5">6-phospho-beta-glucosidase</fullName>
    </recommendedName>
</protein>
<comment type="similarity">
    <text evidence="2">Belongs to the glycosyl hydrolase 1 family.</text>
</comment>
<dbReference type="GO" id="GO:0008422">
    <property type="term" value="F:beta-glucosidase activity"/>
    <property type="evidence" value="ECO:0007669"/>
    <property type="project" value="TreeGrafter"/>
</dbReference>
<evidence type="ECO:0008006" key="5">
    <source>
        <dbReference type="Google" id="ProtNLM"/>
    </source>
</evidence>
<name>A0A0M2SKP4_9STAP</name>
<sequence>MTEDKKVYDDYRIDYLKKHIEQMSEAIEDGVDLMGYLSWGPIDLVSMSTSEMSKRYGYIYVDKDDDGNGTLDRYRKKSFHWYKQVIETNGEDLDTDVDY</sequence>
<comment type="caution">
    <text evidence="3">The sequence shown here is derived from an EMBL/GenBank/DDBJ whole genome shotgun (WGS) entry which is preliminary data.</text>
</comment>
<dbReference type="InterPro" id="IPR017853">
    <property type="entry name" value="GH"/>
</dbReference>
<evidence type="ECO:0000256" key="1">
    <source>
        <dbReference type="ARBA" id="ARBA00023295"/>
    </source>
</evidence>
<dbReference type="GO" id="GO:0005829">
    <property type="term" value="C:cytosol"/>
    <property type="evidence" value="ECO:0007669"/>
    <property type="project" value="TreeGrafter"/>
</dbReference>
<keyword evidence="1" id="KW-0378">Hydrolase</keyword>
<proteinExistence type="inferred from homology"/>
<organism evidence="3 4">
    <name type="scientific">Salinicoccus sediminis</name>
    <dbReference type="NCBI Taxonomy" id="1432562"/>
    <lineage>
        <taxon>Bacteria</taxon>
        <taxon>Bacillati</taxon>
        <taxon>Bacillota</taxon>
        <taxon>Bacilli</taxon>
        <taxon>Bacillales</taxon>
        <taxon>Staphylococcaceae</taxon>
        <taxon>Salinicoccus</taxon>
    </lineage>
</organism>
<dbReference type="PATRIC" id="fig|1432562.3.peg.1600"/>
<dbReference type="Gene3D" id="3.20.20.80">
    <property type="entry name" value="Glycosidases"/>
    <property type="match status" value="1"/>
</dbReference>
<dbReference type="PRINTS" id="PR00131">
    <property type="entry name" value="GLHYDRLASE1"/>
</dbReference>
<reference evidence="3 4" key="1">
    <citation type="submission" date="2015-04" db="EMBL/GenBank/DDBJ databases">
        <title>Taxonomic description and genome sequence of Salinicoccus sediminis sp. nov., a novel hyper halotolerant bacterium isolated from marine sediment.</title>
        <authorList>
            <person name="Mathan Kumar R."/>
            <person name="Kaur G."/>
            <person name="Kumar N."/>
            <person name="Kumar A."/>
            <person name="Singh N.K."/>
            <person name="Kaur N."/>
            <person name="Mayilraj S."/>
        </authorList>
    </citation>
    <scope>NUCLEOTIDE SEQUENCE [LARGE SCALE GENOMIC DNA]</scope>
    <source>
        <strain evidence="3 4">SV-16</strain>
    </source>
</reference>
<evidence type="ECO:0000313" key="4">
    <source>
        <dbReference type="Proteomes" id="UP000034287"/>
    </source>
</evidence>
<gene>
    <name evidence="3" type="ORF">WN59_08150</name>
</gene>
<dbReference type="SUPFAM" id="SSF51445">
    <property type="entry name" value="(Trans)glycosidases"/>
    <property type="match status" value="1"/>
</dbReference>
<dbReference type="PANTHER" id="PTHR10353:SF122">
    <property type="entry name" value="6-PHOSPHO-BETA-GLUCOSIDASE ASCB-RELATED"/>
    <property type="match status" value="1"/>
</dbReference>
<dbReference type="EMBL" id="LAYZ01000023">
    <property type="protein sequence ID" value="KKK34241.1"/>
    <property type="molecule type" value="Genomic_DNA"/>
</dbReference>
<evidence type="ECO:0000313" key="3">
    <source>
        <dbReference type="EMBL" id="KKK34241.1"/>
    </source>
</evidence>
<dbReference type="InterPro" id="IPR001360">
    <property type="entry name" value="Glyco_hydro_1"/>
</dbReference>
<keyword evidence="4" id="KW-1185">Reference proteome</keyword>
<evidence type="ECO:0000256" key="2">
    <source>
        <dbReference type="RuleBase" id="RU003690"/>
    </source>
</evidence>
<accession>A0A0M2SKP4</accession>
<dbReference type="STRING" id="1432562.WN59_08150"/>
<dbReference type="Pfam" id="PF00232">
    <property type="entry name" value="Glyco_hydro_1"/>
    <property type="match status" value="1"/>
</dbReference>
<dbReference type="GO" id="GO:0016052">
    <property type="term" value="P:carbohydrate catabolic process"/>
    <property type="evidence" value="ECO:0007669"/>
    <property type="project" value="TreeGrafter"/>
</dbReference>
<dbReference type="Proteomes" id="UP000034287">
    <property type="component" value="Unassembled WGS sequence"/>
</dbReference>